<evidence type="ECO:0000313" key="3">
    <source>
        <dbReference type="EMBL" id="PRW62288.1"/>
    </source>
</evidence>
<dbReference type="CDD" id="cd02440">
    <property type="entry name" value="AdoMet_MTases"/>
    <property type="match status" value="1"/>
</dbReference>
<dbReference type="RefSeq" id="WP_106114800.1">
    <property type="nucleotide sequence ID" value="NZ_PVSR01000036.1"/>
</dbReference>
<dbReference type="PANTHER" id="PTHR44068:SF11">
    <property type="entry name" value="GERANYL DIPHOSPHATE 2-C-METHYLTRANSFERASE"/>
    <property type="match status" value="1"/>
</dbReference>
<dbReference type="GO" id="GO:0032259">
    <property type="term" value="P:methylation"/>
    <property type="evidence" value="ECO:0007669"/>
    <property type="project" value="UniProtKB-KW"/>
</dbReference>
<name>A0A2T0GT40_ACTMO</name>
<evidence type="ECO:0000256" key="1">
    <source>
        <dbReference type="ARBA" id="ARBA00022679"/>
    </source>
</evidence>
<proteinExistence type="predicted"/>
<comment type="caution">
    <text evidence="3">The sequence shown here is derived from an EMBL/GenBank/DDBJ whole genome shotgun (WGS) entry which is preliminary data.</text>
</comment>
<keyword evidence="1 3" id="KW-0808">Transferase</keyword>
<evidence type="ECO:0000259" key="2">
    <source>
        <dbReference type="Pfam" id="PF08241"/>
    </source>
</evidence>
<organism evidence="3 4">
    <name type="scientific">Actinopolyspora mortivallis</name>
    <dbReference type="NCBI Taxonomy" id="33906"/>
    <lineage>
        <taxon>Bacteria</taxon>
        <taxon>Bacillati</taxon>
        <taxon>Actinomycetota</taxon>
        <taxon>Actinomycetes</taxon>
        <taxon>Actinopolysporales</taxon>
        <taxon>Actinopolysporaceae</taxon>
        <taxon>Actinopolyspora</taxon>
    </lineage>
</organism>
<accession>A0A2T0GT40</accession>
<dbReference type="InParanoid" id="A0A2T0GT40"/>
<dbReference type="PANTHER" id="PTHR44068">
    <property type="entry name" value="ZGC:194242"/>
    <property type="match status" value="1"/>
</dbReference>
<dbReference type="InterPro" id="IPR013216">
    <property type="entry name" value="Methyltransf_11"/>
</dbReference>
<keyword evidence="3" id="KW-0489">Methyltransferase</keyword>
<sequence>MTEENVPTDPAVLKNCCAAAYGHDAVALVLGESYHPGGRALTRALVEKLGVAEGDRVVDVAAGPGDTARLLAHEYGARVEATELNADTVRRGREATEQAGLTGRVRFHPADAERLPLPDGMFDAVVCECAFCTFPDKPVAAGEFARLLRPGGAVGIADVTVREGGLPRELASLAGWIACVADARPLSEYAALLNRAGLRVEHTERRDGALRGMIDTIDARVRLLRMTVPDRLEALGVNVDTVLEHTRVAAEAAAEGVLGYALAVARKP</sequence>
<dbReference type="InterPro" id="IPR050447">
    <property type="entry name" value="Erg6_SMT_methyltransf"/>
</dbReference>
<dbReference type="Proteomes" id="UP000239352">
    <property type="component" value="Unassembled WGS sequence"/>
</dbReference>
<evidence type="ECO:0000313" key="4">
    <source>
        <dbReference type="Proteomes" id="UP000239352"/>
    </source>
</evidence>
<reference evidence="3 4" key="1">
    <citation type="submission" date="2018-03" db="EMBL/GenBank/DDBJ databases">
        <title>Actinopolyspora mortivallis from Sahara, screening for active biomolecules.</title>
        <authorList>
            <person name="Selama O."/>
            <person name="Wellington E.M.H."/>
            <person name="Hacene H."/>
        </authorList>
    </citation>
    <scope>NUCLEOTIDE SEQUENCE [LARGE SCALE GENOMIC DNA]</scope>
    <source>
        <strain evidence="3 4">M5A</strain>
    </source>
</reference>
<protein>
    <submittedName>
        <fullName evidence="3">Methyltransferase type 11</fullName>
    </submittedName>
</protein>
<dbReference type="InterPro" id="IPR029063">
    <property type="entry name" value="SAM-dependent_MTases_sf"/>
</dbReference>
<dbReference type="GO" id="GO:0008757">
    <property type="term" value="F:S-adenosylmethionine-dependent methyltransferase activity"/>
    <property type="evidence" value="ECO:0007669"/>
    <property type="project" value="InterPro"/>
</dbReference>
<gene>
    <name evidence="3" type="ORF">CEP50_16265</name>
</gene>
<feature type="domain" description="Methyltransferase type 11" evidence="2">
    <location>
        <begin position="58"/>
        <end position="154"/>
    </location>
</feature>
<keyword evidence="4" id="KW-1185">Reference proteome</keyword>
<dbReference type="STRING" id="1050202.GCA_000384035_03814"/>
<dbReference type="SUPFAM" id="SSF53335">
    <property type="entry name" value="S-adenosyl-L-methionine-dependent methyltransferases"/>
    <property type="match status" value="1"/>
</dbReference>
<dbReference type="Gene3D" id="3.40.50.150">
    <property type="entry name" value="Vaccinia Virus protein VP39"/>
    <property type="match status" value="1"/>
</dbReference>
<dbReference type="EMBL" id="PVSR01000036">
    <property type="protein sequence ID" value="PRW62288.1"/>
    <property type="molecule type" value="Genomic_DNA"/>
</dbReference>
<dbReference type="AlphaFoldDB" id="A0A2T0GT40"/>
<dbReference type="Pfam" id="PF08241">
    <property type="entry name" value="Methyltransf_11"/>
    <property type="match status" value="1"/>
</dbReference>